<organism evidence="3 4">
    <name type="scientific">Nocardioides donggukensis</name>
    <dbReference type="NCBI Taxonomy" id="2774019"/>
    <lineage>
        <taxon>Bacteria</taxon>
        <taxon>Bacillati</taxon>
        <taxon>Actinomycetota</taxon>
        <taxon>Actinomycetes</taxon>
        <taxon>Propionibacteriales</taxon>
        <taxon>Nocardioidaceae</taxon>
        <taxon>Nocardioides</taxon>
    </lineage>
</organism>
<reference evidence="3" key="1">
    <citation type="submission" date="2020-09" db="EMBL/GenBank/DDBJ databases">
        <title>Nocardioides sp. strain MJB4 16S ribosomal RNA gene Genome sequencing and assembly.</title>
        <authorList>
            <person name="Kim I."/>
        </authorList>
    </citation>
    <scope>NUCLEOTIDE SEQUENCE</scope>
    <source>
        <strain evidence="3">MJB4</strain>
    </source>
</reference>
<sequence>MSGPAQPGGAVDVHHVVSGREDGPVVVLSNSLGATHRMWDANLEALEEHFRVVRYDTRGHGGSPVPDGPYTIDDLADDVVALLDRLGVEKAHFVGLSLGGMTGMRLAAGHPERVDRLVVLCTGAHLTPSSAWTDRAATVRADGTTAVAEAVVARWFTPGYLEAHPEVKADSEATVAATPAEGYAGCCEVIGAMDLRDDLPSITAPTLAIAGGDDPATPPPHLEAIAGAVQDGRLLVVPDSAHLANAQQPEIVTPAIVEHLGATSGRTA</sequence>
<gene>
    <name evidence="3" type="primary">pcaD</name>
    <name evidence="3" type="ORF">IE331_00150</name>
</gene>
<dbReference type="Gene3D" id="3.40.50.1820">
    <property type="entry name" value="alpha/beta hydrolase"/>
    <property type="match status" value="1"/>
</dbReference>
<keyword evidence="1 3" id="KW-0378">Hydrolase</keyword>
<proteinExistence type="predicted"/>
<evidence type="ECO:0000313" key="3">
    <source>
        <dbReference type="EMBL" id="MBD8868023.1"/>
    </source>
</evidence>
<comment type="caution">
    <text evidence="3">The sequence shown here is derived from an EMBL/GenBank/DDBJ whole genome shotgun (WGS) entry which is preliminary data.</text>
</comment>
<dbReference type="EMBL" id="JACYXZ010000001">
    <property type="protein sequence ID" value="MBD8868023.1"/>
    <property type="molecule type" value="Genomic_DNA"/>
</dbReference>
<accession>A0A927K259</accession>
<dbReference type="SUPFAM" id="SSF53474">
    <property type="entry name" value="alpha/beta-Hydrolases"/>
    <property type="match status" value="1"/>
</dbReference>
<dbReference type="AlphaFoldDB" id="A0A927K259"/>
<dbReference type="GO" id="GO:0047570">
    <property type="term" value="F:3-oxoadipate enol-lactonase activity"/>
    <property type="evidence" value="ECO:0007669"/>
    <property type="project" value="UniProtKB-EC"/>
</dbReference>
<dbReference type="InterPro" id="IPR050266">
    <property type="entry name" value="AB_hydrolase_sf"/>
</dbReference>
<dbReference type="InterPro" id="IPR000073">
    <property type="entry name" value="AB_hydrolase_1"/>
</dbReference>
<evidence type="ECO:0000313" key="4">
    <source>
        <dbReference type="Proteomes" id="UP000616839"/>
    </source>
</evidence>
<dbReference type="GO" id="GO:0016020">
    <property type="term" value="C:membrane"/>
    <property type="evidence" value="ECO:0007669"/>
    <property type="project" value="TreeGrafter"/>
</dbReference>
<evidence type="ECO:0000256" key="1">
    <source>
        <dbReference type="ARBA" id="ARBA00022801"/>
    </source>
</evidence>
<dbReference type="NCBIfam" id="TIGR02427">
    <property type="entry name" value="protocat_pcaD"/>
    <property type="match status" value="1"/>
</dbReference>
<dbReference type="RefSeq" id="WP_192139339.1">
    <property type="nucleotide sequence ID" value="NZ_JACYXZ010000001.1"/>
</dbReference>
<dbReference type="Pfam" id="PF00561">
    <property type="entry name" value="Abhydrolase_1"/>
    <property type="match status" value="1"/>
</dbReference>
<dbReference type="Proteomes" id="UP000616839">
    <property type="component" value="Unassembled WGS sequence"/>
</dbReference>
<dbReference type="PANTHER" id="PTHR43798">
    <property type="entry name" value="MONOACYLGLYCEROL LIPASE"/>
    <property type="match status" value="1"/>
</dbReference>
<feature type="domain" description="AB hydrolase-1" evidence="2">
    <location>
        <begin position="24"/>
        <end position="245"/>
    </location>
</feature>
<dbReference type="GO" id="GO:0042952">
    <property type="term" value="P:beta-ketoadipate pathway"/>
    <property type="evidence" value="ECO:0007669"/>
    <property type="project" value="InterPro"/>
</dbReference>
<name>A0A927K259_9ACTN</name>
<evidence type="ECO:0000259" key="2">
    <source>
        <dbReference type="Pfam" id="PF00561"/>
    </source>
</evidence>
<dbReference type="PRINTS" id="PR00111">
    <property type="entry name" value="ABHYDROLASE"/>
</dbReference>
<dbReference type="InterPro" id="IPR029058">
    <property type="entry name" value="AB_hydrolase_fold"/>
</dbReference>
<dbReference type="EC" id="3.1.1.24" evidence="3"/>
<dbReference type="PANTHER" id="PTHR43798:SF31">
    <property type="entry name" value="AB HYDROLASE SUPERFAMILY PROTEIN YCLE"/>
    <property type="match status" value="1"/>
</dbReference>
<keyword evidence="4" id="KW-1185">Reference proteome</keyword>
<protein>
    <submittedName>
        <fullName evidence="3">3-oxoadipate enol-lactonase</fullName>
        <ecNumber evidence="3">3.1.1.24</ecNumber>
    </submittedName>
</protein>
<dbReference type="InterPro" id="IPR026968">
    <property type="entry name" value="PcaD/CatD"/>
</dbReference>